<dbReference type="STRING" id="407022.SAMN05661044_01841"/>
<proteinExistence type="predicted"/>
<dbReference type="GO" id="GO:0032993">
    <property type="term" value="C:protein-DNA complex"/>
    <property type="evidence" value="ECO:0007669"/>
    <property type="project" value="TreeGrafter"/>
</dbReference>
<dbReference type="Gene3D" id="1.10.10.10">
    <property type="entry name" value="Winged helix-like DNA-binding domain superfamily/Winged helix DNA-binding domain"/>
    <property type="match status" value="1"/>
</dbReference>
<sequence>MKPLKVLIAEDEPFLGKIVKESLELKGFEVTLVQDGLRAYSAFRTLSPDICILDVMMPVKDGFSLTEDIRKIDVQVPIIFLTAKSLTKDVVKGFELGCNDYLKKPFSMEELLVRMNALLNRFPPIKKDSINERFEIGKFSFNNQNQELICGSTITKLSFRESVLLKLLAENKNDVLNRKTALEVLWGEDNFFNARSMDVFITKLRKHLKEDGNIEIVNIRGIGYKLIIN</sequence>
<gene>
    <name evidence="8" type="ORF">SAMN05661044_01841</name>
</gene>
<dbReference type="SUPFAM" id="SSF52172">
    <property type="entry name" value="CheY-like"/>
    <property type="match status" value="1"/>
</dbReference>
<keyword evidence="3 5" id="KW-0238">DNA-binding</keyword>
<dbReference type="InterPro" id="IPR036388">
    <property type="entry name" value="WH-like_DNA-bd_sf"/>
</dbReference>
<dbReference type="SUPFAM" id="SSF46894">
    <property type="entry name" value="C-terminal effector domain of the bipartite response regulators"/>
    <property type="match status" value="1"/>
</dbReference>
<dbReference type="GO" id="GO:0000156">
    <property type="term" value="F:phosphorelay response regulator activity"/>
    <property type="evidence" value="ECO:0007669"/>
    <property type="project" value="TreeGrafter"/>
</dbReference>
<dbReference type="SMART" id="SM00862">
    <property type="entry name" value="Trans_reg_C"/>
    <property type="match status" value="1"/>
</dbReference>
<dbReference type="Gene3D" id="3.40.50.2300">
    <property type="match status" value="1"/>
</dbReference>
<dbReference type="GO" id="GO:0006355">
    <property type="term" value="P:regulation of DNA-templated transcription"/>
    <property type="evidence" value="ECO:0007669"/>
    <property type="project" value="InterPro"/>
</dbReference>
<dbReference type="GO" id="GO:0000976">
    <property type="term" value="F:transcription cis-regulatory region binding"/>
    <property type="evidence" value="ECO:0007669"/>
    <property type="project" value="TreeGrafter"/>
</dbReference>
<evidence type="ECO:0000313" key="8">
    <source>
        <dbReference type="EMBL" id="SEL05375.1"/>
    </source>
</evidence>
<dbReference type="OrthoDB" id="9790442at2"/>
<keyword evidence="9" id="KW-1185">Reference proteome</keyword>
<dbReference type="InterPro" id="IPR039420">
    <property type="entry name" value="WalR-like"/>
</dbReference>
<dbReference type="InterPro" id="IPR011006">
    <property type="entry name" value="CheY-like_superfamily"/>
</dbReference>
<keyword evidence="1 4" id="KW-0597">Phosphoprotein</keyword>
<evidence type="ECO:0000256" key="3">
    <source>
        <dbReference type="ARBA" id="ARBA00023125"/>
    </source>
</evidence>
<dbReference type="InterPro" id="IPR001789">
    <property type="entry name" value="Sig_transdc_resp-reg_receiver"/>
</dbReference>
<dbReference type="CDD" id="cd17574">
    <property type="entry name" value="REC_OmpR"/>
    <property type="match status" value="1"/>
</dbReference>
<evidence type="ECO:0000259" key="6">
    <source>
        <dbReference type="PROSITE" id="PS50110"/>
    </source>
</evidence>
<dbReference type="Proteomes" id="UP000199421">
    <property type="component" value="Unassembled WGS sequence"/>
</dbReference>
<dbReference type="Pfam" id="PF00486">
    <property type="entry name" value="Trans_reg_C"/>
    <property type="match status" value="1"/>
</dbReference>
<dbReference type="InterPro" id="IPR016032">
    <property type="entry name" value="Sig_transdc_resp-reg_C-effctor"/>
</dbReference>
<reference evidence="9" key="1">
    <citation type="submission" date="2016-10" db="EMBL/GenBank/DDBJ databases">
        <authorList>
            <person name="Varghese N."/>
            <person name="Submissions S."/>
        </authorList>
    </citation>
    <scope>NUCLEOTIDE SEQUENCE [LARGE SCALE GENOMIC DNA]</scope>
    <source>
        <strain evidence="9">DSM 18733</strain>
    </source>
</reference>
<dbReference type="RefSeq" id="WP_093322481.1">
    <property type="nucleotide sequence ID" value="NZ_FOAF01000001.1"/>
</dbReference>
<dbReference type="Gene3D" id="6.10.250.690">
    <property type="match status" value="1"/>
</dbReference>
<dbReference type="PROSITE" id="PS51755">
    <property type="entry name" value="OMPR_PHOB"/>
    <property type="match status" value="1"/>
</dbReference>
<organism evidence="8 9">
    <name type="scientific">Olivibacter domesticus</name>
    <name type="common">Pseudosphingobacterium domesticum</name>
    <dbReference type="NCBI Taxonomy" id="407022"/>
    <lineage>
        <taxon>Bacteria</taxon>
        <taxon>Pseudomonadati</taxon>
        <taxon>Bacteroidota</taxon>
        <taxon>Sphingobacteriia</taxon>
        <taxon>Sphingobacteriales</taxon>
        <taxon>Sphingobacteriaceae</taxon>
        <taxon>Olivibacter</taxon>
    </lineage>
</organism>
<dbReference type="EMBL" id="FOAF01000001">
    <property type="protein sequence ID" value="SEL05375.1"/>
    <property type="molecule type" value="Genomic_DNA"/>
</dbReference>
<evidence type="ECO:0000256" key="5">
    <source>
        <dbReference type="PROSITE-ProRule" id="PRU01091"/>
    </source>
</evidence>
<dbReference type="PANTHER" id="PTHR48111">
    <property type="entry name" value="REGULATOR OF RPOS"/>
    <property type="match status" value="1"/>
</dbReference>
<evidence type="ECO:0000313" key="9">
    <source>
        <dbReference type="Proteomes" id="UP000199421"/>
    </source>
</evidence>
<evidence type="ECO:0000256" key="1">
    <source>
        <dbReference type="ARBA" id="ARBA00022553"/>
    </source>
</evidence>
<feature type="domain" description="OmpR/PhoB-type" evidence="7">
    <location>
        <begin position="131"/>
        <end position="228"/>
    </location>
</feature>
<dbReference type="Pfam" id="PF00072">
    <property type="entry name" value="Response_reg"/>
    <property type="match status" value="1"/>
</dbReference>
<dbReference type="CDD" id="cd00383">
    <property type="entry name" value="trans_reg_C"/>
    <property type="match status" value="1"/>
</dbReference>
<dbReference type="GO" id="GO:0005829">
    <property type="term" value="C:cytosol"/>
    <property type="evidence" value="ECO:0007669"/>
    <property type="project" value="TreeGrafter"/>
</dbReference>
<dbReference type="PANTHER" id="PTHR48111:SF40">
    <property type="entry name" value="PHOSPHATE REGULON TRANSCRIPTIONAL REGULATORY PROTEIN PHOB"/>
    <property type="match status" value="1"/>
</dbReference>
<name>A0A1H7M3Q6_OLID1</name>
<feature type="modified residue" description="4-aspartylphosphate" evidence="4">
    <location>
        <position position="54"/>
    </location>
</feature>
<evidence type="ECO:0000256" key="4">
    <source>
        <dbReference type="PROSITE-ProRule" id="PRU00169"/>
    </source>
</evidence>
<dbReference type="AlphaFoldDB" id="A0A1H7M3Q6"/>
<feature type="DNA-binding region" description="OmpR/PhoB-type" evidence="5">
    <location>
        <begin position="131"/>
        <end position="228"/>
    </location>
</feature>
<protein>
    <submittedName>
        <fullName evidence="8">DNA-binding response regulator, OmpR family, contains REC and winged-helix (WHTH) domain</fullName>
    </submittedName>
</protein>
<accession>A0A1H7M3Q6</accession>
<dbReference type="SMART" id="SM00448">
    <property type="entry name" value="REC"/>
    <property type="match status" value="1"/>
</dbReference>
<keyword evidence="2" id="KW-0902">Two-component regulatory system</keyword>
<dbReference type="InterPro" id="IPR001867">
    <property type="entry name" value="OmpR/PhoB-type_DNA-bd"/>
</dbReference>
<evidence type="ECO:0000259" key="7">
    <source>
        <dbReference type="PROSITE" id="PS51755"/>
    </source>
</evidence>
<dbReference type="PROSITE" id="PS50110">
    <property type="entry name" value="RESPONSE_REGULATORY"/>
    <property type="match status" value="1"/>
</dbReference>
<feature type="domain" description="Response regulatory" evidence="6">
    <location>
        <begin position="5"/>
        <end position="119"/>
    </location>
</feature>
<evidence type="ECO:0000256" key="2">
    <source>
        <dbReference type="ARBA" id="ARBA00023012"/>
    </source>
</evidence>